<comment type="caution">
    <text evidence="4">The sequence shown here is derived from an EMBL/GenBank/DDBJ whole genome shotgun (WGS) entry which is preliminary data.</text>
</comment>
<evidence type="ECO:0000313" key="5">
    <source>
        <dbReference type="Proteomes" id="UP000054770"/>
    </source>
</evidence>
<dbReference type="GO" id="GO:0016787">
    <property type="term" value="F:hydrolase activity"/>
    <property type="evidence" value="ECO:0007669"/>
    <property type="project" value="InterPro"/>
</dbReference>
<dbReference type="SUPFAM" id="SSF53927">
    <property type="entry name" value="Cytidine deaminase-like"/>
    <property type="match status" value="1"/>
</dbReference>
<protein>
    <submittedName>
        <fullName evidence="4">Cytidine and deoxycytidylate deaminase zinc-binding region</fullName>
    </submittedName>
</protein>
<dbReference type="InterPro" id="IPR016193">
    <property type="entry name" value="Cytidine_deaminase-like"/>
</dbReference>
<name>A0A158F052_9BURK</name>
<dbReference type="OrthoDB" id="9802676at2"/>
<dbReference type="InterPro" id="IPR002125">
    <property type="entry name" value="CMP_dCMP_dom"/>
</dbReference>
<organism evidence="4 5">
    <name type="scientific">Caballeronia choica</name>
    <dbReference type="NCBI Taxonomy" id="326476"/>
    <lineage>
        <taxon>Bacteria</taxon>
        <taxon>Pseudomonadati</taxon>
        <taxon>Pseudomonadota</taxon>
        <taxon>Betaproteobacteria</taxon>
        <taxon>Burkholderiales</taxon>
        <taxon>Burkholderiaceae</taxon>
        <taxon>Caballeronia</taxon>
    </lineage>
</organism>
<keyword evidence="5" id="KW-1185">Reference proteome</keyword>
<accession>A0A158F052</accession>
<evidence type="ECO:0000256" key="2">
    <source>
        <dbReference type="ARBA" id="ARBA00022833"/>
    </source>
</evidence>
<dbReference type="Gene3D" id="3.40.140.10">
    <property type="entry name" value="Cytidine Deaminase, domain 2"/>
    <property type="match status" value="1"/>
</dbReference>
<keyword evidence="2" id="KW-0862">Zinc</keyword>
<feature type="domain" description="CMP/dCMP-type deaminase" evidence="3">
    <location>
        <begin position="132"/>
        <end position="249"/>
    </location>
</feature>
<reference evidence="4" key="1">
    <citation type="submission" date="2016-01" db="EMBL/GenBank/DDBJ databases">
        <authorList>
            <person name="Peeters C."/>
        </authorList>
    </citation>
    <scope>NUCLEOTIDE SEQUENCE [LARGE SCALE GENOMIC DNA]</scope>
    <source>
        <strain evidence="4">LMG 22940</strain>
    </source>
</reference>
<dbReference type="AlphaFoldDB" id="A0A158F052"/>
<dbReference type="InterPro" id="IPR016192">
    <property type="entry name" value="APOBEC/CMP_deaminase_Zn-bd"/>
</dbReference>
<dbReference type="PROSITE" id="PS00903">
    <property type="entry name" value="CYT_DCMP_DEAMINASES_1"/>
    <property type="match status" value="1"/>
</dbReference>
<dbReference type="PROSITE" id="PS51747">
    <property type="entry name" value="CYT_DCMP_DEAMINASES_2"/>
    <property type="match status" value="1"/>
</dbReference>
<dbReference type="Pfam" id="PF14439">
    <property type="entry name" value="Bd3614-deam"/>
    <property type="match status" value="1"/>
</dbReference>
<sequence>MPKVSAFFATKTKKKVAARISNKDSSLYYYEVDTLGPVPPSVFLHASMAASKTQPKGKIMVNYPTDSWVNQNNQLEFAYDSPDYINTEYRGEPKRCMPPDMKHWDQFGLTKLGTPPNLPSIYDEEVPAAHSKARRIYMLATFCLLKKLGFVYTDRTLGHNIGTMLVSKTGKVLSWGVNTGEYRHAEVNTLIGYFLRNPTETNLPVESVLFSTLKPCRMCSTFINQAWNGGKTRVFYGMMDEGESGGTPLLGTQSTKFTGGELELDVWELLSESGTLDSAIKAKGTKPVQVTHKGGKVDLYDKLSKSGGSTRKMSAADWVDKSPEVVELLNAAVNKFQGKAGKARDDGPIKSVLSYLKEFVKG</sequence>
<dbReference type="EMBL" id="FCON02000001">
    <property type="protein sequence ID" value="SAL13226.1"/>
    <property type="molecule type" value="Genomic_DNA"/>
</dbReference>
<keyword evidence="1" id="KW-0479">Metal-binding</keyword>
<gene>
    <name evidence="4" type="ORF">AWB68_00170</name>
</gene>
<dbReference type="RefSeq" id="WP_087642452.1">
    <property type="nucleotide sequence ID" value="NZ_FCON02000001.1"/>
</dbReference>
<dbReference type="GO" id="GO:0008270">
    <property type="term" value="F:zinc ion binding"/>
    <property type="evidence" value="ECO:0007669"/>
    <property type="project" value="InterPro"/>
</dbReference>
<evidence type="ECO:0000313" key="4">
    <source>
        <dbReference type="EMBL" id="SAL13226.1"/>
    </source>
</evidence>
<dbReference type="InterPro" id="IPR025853">
    <property type="entry name" value="NH3ase_Bd3614-like"/>
</dbReference>
<proteinExistence type="predicted"/>
<evidence type="ECO:0000259" key="3">
    <source>
        <dbReference type="PROSITE" id="PS51747"/>
    </source>
</evidence>
<evidence type="ECO:0000256" key="1">
    <source>
        <dbReference type="ARBA" id="ARBA00022723"/>
    </source>
</evidence>
<dbReference type="Proteomes" id="UP000054770">
    <property type="component" value="Unassembled WGS sequence"/>
</dbReference>